<reference evidence="1 2" key="1">
    <citation type="submission" date="2020-07" db="EMBL/GenBank/DDBJ databases">
        <title>Comparative genomics of pyrophilous fungi reveals a link between fire events and developmental genes.</title>
        <authorList>
            <consortium name="DOE Joint Genome Institute"/>
            <person name="Steindorff A.S."/>
            <person name="Carver A."/>
            <person name="Calhoun S."/>
            <person name="Stillman K."/>
            <person name="Liu H."/>
            <person name="Lipzen A."/>
            <person name="Pangilinan J."/>
            <person name="Labutti K."/>
            <person name="Bruns T.D."/>
            <person name="Grigoriev I.V."/>
        </authorList>
    </citation>
    <scope>NUCLEOTIDE SEQUENCE [LARGE SCALE GENOMIC DNA]</scope>
    <source>
        <strain evidence="1 2">CBS 144469</strain>
    </source>
</reference>
<sequence>MSHNTLVGGYTQYLTRVQGMPKSTVDGLKKQTDDYIWAKDGEKKANTIAMTTLQKPKDEGGLGLLDVETRNEAIDAKRLQTMLLPPDDQPTWCKMAARQLAKAAVKQFTNVGEEALVSPFTQKWRVNLSSTALPESLRRMMRVATKYNTHLVATSPSTEIKNSMPFWYHIGNKDKLVSIYGDSWGVCQRETHKIVLTGEMVNHTSKLNAPGCSHRKNCKCNNCKSDRNLGCENPTACRRNGMKKLQNIIPDWDP</sequence>
<dbReference type="Proteomes" id="UP000521943">
    <property type="component" value="Unassembled WGS sequence"/>
</dbReference>
<comment type="caution">
    <text evidence="1">The sequence shown here is derived from an EMBL/GenBank/DDBJ whole genome shotgun (WGS) entry which is preliminary data.</text>
</comment>
<dbReference type="EMBL" id="JACGCI010000036">
    <property type="protein sequence ID" value="KAF6753979.1"/>
    <property type="molecule type" value="Genomic_DNA"/>
</dbReference>
<evidence type="ECO:0000313" key="2">
    <source>
        <dbReference type="Proteomes" id="UP000521943"/>
    </source>
</evidence>
<keyword evidence="2" id="KW-1185">Reference proteome</keyword>
<accession>A0A8H6M5P4</accession>
<dbReference type="OrthoDB" id="2205812at2759"/>
<organism evidence="1 2">
    <name type="scientific">Ephemerocybe angulata</name>
    <dbReference type="NCBI Taxonomy" id="980116"/>
    <lineage>
        <taxon>Eukaryota</taxon>
        <taxon>Fungi</taxon>
        <taxon>Dikarya</taxon>
        <taxon>Basidiomycota</taxon>
        <taxon>Agaricomycotina</taxon>
        <taxon>Agaricomycetes</taxon>
        <taxon>Agaricomycetidae</taxon>
        <taxon>Agaricales</taxon>
        <taxon>Agaricineae</taxon>
        <taxon>Psathyrellaceae</taxon>
        <taxon>Ephemerocybe</taxon>
    </lineage>
</organism>
<proteinExistence type="predicted"/>
<evidence type="ECO:0000313" key="1">
    <source>
        <dbReference type="EMBL" id="KAF6753979.1"/>
    </source>
</evidence>
<feature type="non-terminal residue" evidence="1">
    <location>
        <position position="254"/>
    </location>
</feature>
<dbReference type="AlphaFoldDB" id="A0A8H6M5P4"/>
<name>A0A8H6M5P4_9AGAR</name>
<gene>
    <name evidence="1" type="ORF">DFP72DRAFT_787130</name>
</gene>
<protein>
    <submittedName>
        <fullName evidence="1">Uncharacterized protein</fullName>
    </submittedName>
</protein>